<dbReference type="RefSeq" id="WP_303284117.1">
    <property type="nucleotide sequence ID" value="NZ_BAABCZ010000008.1"/>
</dbReference>
<evidence type="ECO:0000313" key="1">
    <source>
        <dbReference type="EMBL" id="MDO5989455.1"/>
    </source>
</evidence>
<accession>A0ABT8X7B0</accession>
<reference evidence="1" key="1">
    <citation type="submission" date="2023-07" db="EMBL/GenBank/DDBJ databases">
        <title>Two novel species in the genus Flavivirga.</title>
        <authorList>
            <person name="Kwon K."/>
        </authorList>
    </citation>
    <scope>NUCLEOTIDE SEQUENCE</scope>
    <source>
        <strain evidence="1">KACC 14157</strain>
    </source>
</reference>
<comment type="caution">
    <text evidence="1">The sequence shown here is derived from an EMBL/GenBank/DDBJ whole genome shotgun (WGS) entry which is preliminary data.</text>
</comment>
<gene>
    <name evidence="1" type="ORF">Q4Q39_18780</name>
</gene>
<sequence length="167" mass="19563">MKQWQKLPVFQKAMEIQKLVDYIVKSVEKTDIDFEQEIQVEMIENNLDYMRKNSLIIPAKIAGASGKDMLYDIKMENAAIIRKAARDLITDASAIEMHGFKDTEYLDLLRTEIDAFRILFAEWVKTFDQWNYIIDRWGLFNPPGINYDDKDPDDDIPYNPDDTFGNL</sequence>
<keyword evidence="2" id="KW-1185">Reference proteome</keyword>
<evidence type="ECO:0000313" key="2">
    <source>
        <dbReference type="Proteomes" id="UP001176891"/>
    </source>
</evidence>
<dbReference type="Proteomes" id="UP001176891">
    <property type="component" value="Unassembled WGS sequence"/>
</dbReference>
<name>A0ABT8X7B0_9FLAO</name>
<proteinExistence type="predicted"/>
<organism evidence="1 2">
    <name type="scientific">Flavivirga amylovorans</name>
    <dbReference type="NCBI Taxonomy" id="870486"/>
    <lineage>
        <taxon>Bacteria</taxon>
        <taxon>Pseudomonadati</taxon>
        <taxon>Bacteroidota</taxon>
        <taxon>Flavobacteriia</taxon>
        <taxon>Flavobacteriales</taxon>
        <taxon>Flavobacteriaceae</taxon>
        <taxon>Flavivirga</taxon>
    </lineage>
</organism>
<dbReference type="EMBL" id="JAUOEM010000008">
    <property type="protein sequence ID" value="MDO5989455.1"/>
    <property type="molecule type" value="Genomic_DNA"/>
</dbReference>
<protein>
    <submittedName>
        <fullName evidence="1">Uncharacterized protein</fullName>
    </submittedName>
</protein>